<dbReference type="Pfam" id="PF01636">
    <property type="entry name" value="APH"/>
    <property type="match status" value="1"/>
</dbReference>
<sequence length="317" mass="34320">MIRRVSLPEDWEPRVRSALGGVLPGLRDAPLRPLGAGLDNVTVLLDGSIVLRLPKNDDGAESIEREARLLPELVLDLPIPRFLFTAPNPLGPGSFCGYALVPGKVLSPGQWHARGLLDLPGPVEQVARTLDAVHAFPVEKAGKLGMPTWDLRDDFAADLSSIREEVLPKLTPGEGRALLDAWEGYLEDDANFAYRPTLTHGDVSLDHLLVTGDEITGLIDFGDAEIGDPDYDLSYLWAEAGSGFVRRVQARRGLPFTGLLARKLGFWSLADPALDVLFGLREGEPELVDDALGTLRARLAAEAGEEARAEAQAAETR</sequence>
<comment type="caution">
    <text evidence="2">The sequence shown here is derived from an EMBL/GenBank/DDBJ whole genome shotgun (WGS) entry which is preliminary data.</text>
</comment>
<evidence type="ECO:0000313" key="2">
    <source>
        <dbReference type="EMBL" id="MBB5822937.1"/>
    </source>
</evidence>
<gene>
    <name evidence="2" type="ORF">F4562_005999</name>
</gene>
<proteinExistence type="predicted"/>
<evidence type="ECO:0000313" key="3">
    <source>
        <dbReference type="Proteomes" id="UP000540685"/>
    </source>
</evidence>
<feature type="domain" description="Aminoglycoside phosphotransferase" evidence="1">
    <location>
        <begin position="31"/>
        <end position="250"/>
    </location>
</feature>
<organism evidence="2 3">
    <name type="scientific">Streptosporangium becharense</name>
    <dbReference type="NCBI Taxonomy" id="1816182"/>
    <lineage>
        <taxon>Bacteria</taxon>
        <taxon>Bacillati</taxon>
        <taxon>Actinomycetota</taxon>
        <taxon>Actinomycetes</taxon>
        <taxon>Streptosporangiales</taxon>
        <taxon>Streptosporangiaceae</taxon>
        <taxon>Streptosporangium</taxon>
    </lineage>
</organism>
<dbReference type="GO" id="GO:0016740">
    <property type="term" value="F:transferase activity"/>
    <property type="evidence" value="ECO:0007669"/>
    <property type="project" value="UniProtKB-KW"/>
</dbReference>
<dbReference type="InterPro" id="IPR011009">
    <property type="entry name" value="Kinase-like_dom_sf"/>
</dbReference>
<keyword evidence="2" id="KW-0808">Transferase</keyword>
<dbReference type="EC" id="2.7.1.-" evidence="2"/>
<reference evidence="2 3" key="1">
    <citation type="submission" date="2020-08" db="EMBL/GenBank/DDBJ databases">
        <title>Sequencing the genomes of 1000 actinobacteria strains.</title>
        <authorList>
            <person name="Klenk H.-P."/>
        </authorList>
    </citation>
    <scope>NUCLEOTIDE SEQUENCE [LARGE SCALE GENOMIC DNA]</scope>
    <source>
        <strain evidence="2 3">DSM 46887</strain>
    </source>
</reference>
<dbReference type="PANTHER" id="PTHR21310">
    <property type="entry name" value="AMINOGLYCOSIDE PHOSPHOTRANSFERASE-RELATED-RELATED"/>
    <property type="match status" value="1"/>
</dbReference>
<dbReference type="InterPro" id="IPR002575">
    <property type="entry name" value="Aminoglycoside_PTrfase"/>
</dbReference>
<protein>
    <submittedName>
        <fullName evidence="2">Aminoglycoside 2''-phosphotransferase</fullName>
        <ecNumber evidence="2">2.7.1.-</ecNumber>
    </submittedName>
</protein>
<name>A0A7W9ILJ5_9ACTN</name>
<dbReference type="Proteomes" id="UP000540685">
    <property type="component" value="Unassembled WGS sequence"/>
</dbReference>
<dbReference type="InterPro" id="IPR051678">
    <property type="entry name" value="AGP_Transferase"/>
</dbReference>
<dbReference type="SUPFAM" id="SSF56112">
    <property type="entry name" value="Protein kinase-like (PK-like)"/>
    <property type="match status" value="1"/>
</dbReference>
<dbReference type="PANTHER" id="PTHR21310:SF42">
    <property type="entry name" value="BIFUNCTIONAL AAC_APH"/>
    <property type="match status" value="1"/>
</dbReference>
<dbReference type="AlphaFoldDB" id="A0A7W9ILJ5"/>
<keyword evidence="3" id="KW-1185">Reference proteome</keyword>
<accession>A0A7W9ILJ5</accession>
<evidence type="ECO:0000259" key="1">
    <source>
        <dbReference type="Pfam" id="PF01636"/>
    </source>
</evidence>
<dbReference type="RefSeq" id="WP_184539773.1">
    <property type="nucleotide sequence ID" value="NZ_JACHMP010000001.1"/>
</dbReference>
<dbReference type="EMBL" id="JACHMP010000001">
    <property type="protein sequence ID" value="MBB5822937.1"/>
    <property type="molecule type" value="Genomic_DNA"/>
</dbReference>
<dbReference type="Gene3D" id="3.90.1200.10">
    <property type="match status" value="1"/>
</dbReference>
<dbReference type="Gene3D" id="3.30.200.20">
    <property type="entry name" value="Phosphorylase Kinase, domain 1"/>
    <property type="match status" value="1"/>
</dbReference>